<evidence type="ECO:0000259" key="10">
    <source>
        <dbReference type="PROSITE" id="PS51779"/>
    </source>
</evidence>
<comment type="subunit">
    <text evidence="9">Part of a complex composed of FtsB, FtsL and FtsQ.</text>
</comment>
<dbReference type="Pfam" id="PF08478">
    <property type="entry name" value="POTRA_1"/>
    <property type="match status" value="1"/>
</dbReference>
<keyword evidence="6 9" id="KW-1133">Transmembrane helix</keyword>
<dbReference type="PANTHER" id="PTHR35851">
    <property type="entry name" value="CELL DIVISION PROTEIN FTSQ"/>
    <property type="match status" value="1"/>
</dbReference>
<evidence type="ECO:0000256" key="3">
    <source>
        <dbReference type="ARBA" id="ARBA00022519"/>
    </source>
</evidence>
<keyword evidence="5 9" id="KW-0812">Transmembrane</keyword>
<reference evidence="11 12" key="1">
    <citation type="submission" date="2021-01" db="EMBL/GenBank/DDBJ databases">
        <title>Entomomonas sp. F2A isolated from a house cricket (Acheta domesticus).</title>
        <authorList>
            <person name="Spergser J."/>
            <person name="Busse H.-J."/>
        </authorList>
    </citation>
    <scope>NUCLEOTIDE SEQUENCE [LARGE SCALE GENOMIC DNA]</scope>
    <source>
        <strain evidence="11 12">F2A</strain>
    </source>
</reference>
<proteinExistence type="inferred from homology"/>
<accession>A0A974NEF3</accession>
<protein>
    <recommendedName>
        <fullName evidence="9">Cell division protein FtsQ</fullName>
    </recommendedName>
</protein>
<dbReference type="GO" id="GO:0032153">
    <property type="term" value="C:cell division site"/>
    <property type="evidence" value="ECO:0007669"/>
    <property type="project" value="UniProtKB-UniRule"/>
</dbReference>
<gene>
    <name evidence="9" type="primary">ftsQ</name>
    <name evidence="11" type="ORF">JHT90_11285</name>
</gene>
<dbReference type="HAMAP" id="MF_00911">
    <property type="entry name" value="FtsQ_subfam"/>
    <property type="match status" value="1"/>
</dbReference>
<dbReference type="InterPro" id="IPR013685">
    <property type="entry name" value="POTRA_FtsQ_type"/>
</dbReference>
<dbReference type="KEGG" id="eaz:JHT90_11285"/>
<dbReference type="PROSITE" id="PS51779">
    <property type="entry name" value="POTRA"/>
    <property type="match status" value="1"/>
</dbReference>
<comment type="similarity">
    <text evidence="9">Belongs to the FtsQ/DivIB family. FtsQ subfamily.</text>
</comment>
<keyword evidence="8 9" id="KW-0131">Cell cycle</keyword>
<comment type="function">
    <text evidence="9">Essential cell division protein. May link together the upstream cell division proteins, which are predominantly cytoplasmic, with the downstream cell division proteins, which are predominantly periplasmic. May control correct divisome assembly.</text>
</comment>
<keyword evidence="4 9" id="KW-0132">Cell division</keyword>
<dbReference type="GO" id="GO:0005886">
    <property type="term" value="C:plasma membrane"/>
    <property type="evidence" value="ECO:0007669"/>
    <property type="project" value="UniProtKB-SubCell"/>
</dbReference>
<name>A0A974NEF3_9GAMM</name>
<keyword evidence="2 9" id="KW-1003">Cell membrane</keyword>
<sequence length="287" mass="32245">MLTVRLRHGEPIAPWKQRANQRGASRPMPKKGVMTTLKSMADYLKIAGYVVVAIVFAIVTYNVTNKVMAYVNQPISKVSILGDLGYIDQQDLQRRIEPLVTTGFLNVDLEGLRNKLENTPWISHVEIERVWPNELKIELNGRQPIARWGEDSLLNNVGEPFVVKDIAVYQSLPLLAGPDYAHAQVMQQYQIISQLLRPMELGITSLTLTERGSWTLTTSTGLELVLGSGDVAEKIKRFSKAYEINLKAKMDNIARVDMRYSNGLAVAWKDPSKEIDTNNATKIVARQ</sequence>
<evidence type="ECO:0000256" key="9">
    <source>
        <dbReference type="HAMAP-Rule" id="MF_00911"/>
    </source>
</evidence>
<dbReference type="Proteomes" id="UP000595278">
    <property type="component" value="Chromosome"/>
</dbReference>
<dbReference type="InterPro" id="IPR005548">
    <property type="entry name" value="Cell_div_FtsQ/DivIB_C"/>
</dbReference>
<evidence type="ECO:0000313" key="12">
    <source>
        <dbReference type="Proteomes" id="UP000595278"/>
    </source>
</evidence>
<dbReference type="InterPro" id="IPR045335">
    <property type="entry name" value="FtsQ_C_sf"/>
</dbReference>
<dbReference type="GO" id="GO:0090529">
    <property type="term" value="P:cell septum assembly"/>
    <property type="evidence" value="ECO:0007669"/>
    <property type="project" value="InterPro"/>
</dbReference>
<dbReference type="Gene3D" id="3.40.50.11690">
    <property type="entry name" value="Cell division protein FtsQ/DivIB"/>
    <property type="match status" value="1"/>
</dbReference>
<evidence type="ECO:0000256" key="4">
    <source>
        <dbReference type="ARBA" id="ARBA00022618"/>
    </source>
</evidence>
<dbReference type="PANTHER" id="PTHR35851:SF1">
    <property type="entry name" value="CELL DIVISION PROTEIN FTSQ"/>
    <property type="match status" value="1"/>
</dbReference>
<dbReference type="EMBL" id="CP067393">
    <property type="protein sequence ID" value="QQP84969.1"/>
    <property type="molecule type" value="Genomic_DNA"/>
</dbReference>
<dbReference type="InterPro" id="IPR034746">
    <property type="entry name" value="POTRA"/>
</dbReference>
<evidence type="ECO:0000256" key="1">
    <source>
        <dbReference type="ARBA" id="ARBA00004370"/>
    </source>
</evidence>
<evidence type="ECO:0000256" key="6">
    <source>
        <dbReference type="ARBA" id="ARBA00022989"/>
    </source>
</evidence>
<feature type="transmembrane region" description="Helical" evidence="9">
    <location>
        <begin position="46"/>
        <end position="64"/>
    </location>
</feature>
<evidence type="ECO:0000256" key="2">
    <source>
        <dbReference type="ARBA" id="ARBA00022475"/>
    </source>
</evidence>
<dbReference type="Gene3D" id="3.10.20.310">
    <property type="entry name" value="membrane protein fhac"/>
    <property type="match status" value="1"/>
</dbReference>
<dbReference type="GO" id="GO:0043093">
    <property type="term" value="P:FtsZ-dependent cytokinesis"/>
    <property type="evidence" value="ECO:0007669"/>
    <property type="project" value="UniProtKB-UniRule"/>
</dbReference>
<comment type="subcellular location">
    <subcellularLocation>
        <location evidence="9">Cell inner membrane</location>
        <topology evidence="9">Single-pass type II membrane protein</topology>
    </subcellularLocation>
    <subcellularLocation>
        <location evidence="1">Membrane</location>
    </subcellularLocation>
    <text evidence="9">Localizes to the division septum.</text>
</comment>
<evidence type="ECO:0000256" key="5">
    <source>
        <dbReference type="ARBA" id="ARBA00022692"/>
    </source>
</evidence>
<evidence type="ECO:0000313" key="11">
    <source>
        <dbReference type="EMBL" id="QQP84969.1"/>
    </source>
</evidence>
<evidence type="ECO:0000256" key="8">
    <source>
        <dbReference type="ARBA" id="ARBA00023306"/>
    </source>
</evidence>
<keyword evidence="3 9" id="KW-0997">Cell inner membrane</keyword>
<dbReference type="Pfam" id="PF03799">
    <property type="entry name" value="FtsQ_DivIB_C"/>
    <property type="match status" value="1"/>
</dbReference>
<organism evidence="11 12">
    <name type="scientific">Entomomonas asaccharolytica</name>
    <dbReference type="NCBI Taxonomy" id="2785331"/>
    <lineage>
        <taxon>Bacteria</taxon>
        <taxon>Pseudomonadati</taxon>
        <taxon>Pseudomonadota</taxon>
        <taxon>Gammaproteobacteria</taxon>
        <taxon>Pseudomonadales</taxon>
        <taxon>Pseudomonadaceae</taxon>
        <taxon>Entomomonas</taxon>
    </lineage>
</organism>
<evidence type="ECO:0000256" key="7">
    <source>
        <dbReference type="ARBA" id="ARBA00023136"/>
    </source>
</evidence>
<dbReference type="RefSeq" id="WP_201091001.1">
    <property type="nucleotide sequence ID" value="NZ_CP067393.1"/>
</dbReference>
<dbReference type="InterPro" id="IPR026579">
    <property type="entry name" value="FtsQ"/>
</dbReference>
<feature type="domain" description="POTRA" evidence="10">
    <location>
        <begin position="73"/>
        <end position="142"/>
    </location>
</feature>
<keyword evidence="12" id="KW-1185">Reference proteome</keyword>
<dbReference type="AlphaFoldDB" id="A0A974NEF3"/>
<keyword evidence="7 9" id="KW-0472">Membrane</keyword>